<dbReference type="Gene3D" id="3.30.70.100">
    <property type="match status" value="1"/>
</dbReference>
<dbReference type="Proteomes" id="UP001181086">
    <property type="component" value="Unassembled WGS sequence"/>
</dbReference>
<evidence type="ECO:0000313" key="3">
    <source>
        <dbReference type="Proteomes" id="UP000347681"/>
    </source>
</evidence>
<dbReference type="EMBL" id="JAWDEV010000012">
    <property type="protein sequence ID" value="MDU0272149.1"/>
    <property type="molecule type" value="Genomic_DNA"/>
</dbReference>
<dbReference type="InterPro" id="IPR052996">
    <property type="entry name" value="Carb_Metab_Mutarotase"/>
</dbReference>
<reference evidence="1 3" key="1">
    <citation type="journal article" date="2019" name="Nat. Med.">
        <title>A library of human gut bacterial isolates paired with longitudinal multiomics data enables mechanistic microbiome research.</title>
        <authorList>
            <person name="Poyet M."/>
            <person name="Groussin M."/>
            <person name="Gibbons S.M."/>
            <person name="Avila-Pacheco J."/>
            <person name="Jiang X."/>
            <person name="Kearney S.M."/>
            <person name="Perrotta A.R."/>
            <person name="Berdy B."/>
            <person name="Zhao S."/>
            <person name="Lieberman T.D."/>
            <person name="Swanson P.K."/>
            <person name="Smith M."/>
            <person name="Roesemann S."/>
            <person name="Alexander J.E."/>
            <person name="Rich S.A."/>
            <person name="Livny J."/>
            <person name="Vlamakis H."/>
            <person name="Clish C."/>
            <person name="Bullock K."/>
            <person name="Deik A."/>
            <person name="Scott J."/>
            <person name="Pierce K.A."/>
            <person name="Xavier R.J."/>
            <person name="Alm E.J."/>
        </authorList>
    </citation>
    <scope>NUCLEOTIDE SEQUENCE [LARGE SCALE GENOMIC DNA]</scope>
    <source>
        <strain evidence="1 3">BIOML-A5</strain>
    </source>
</reference>
<proteinExistence type="predicted"/>
<organism evidence="1 3">
    <name type="scientific">Phocaeicola dorei</name>
    <dbReference type="NCBI Taxonomy" id="357276"/>
    <lineage>
        <taxon>Bacteria</taxon>
        <taxon>Pseudomonadati</taxon>
        <taxon>Bacteroidota</taxon>
        <taxon>Bacteroidia</taxon>
        <taxon>Bacteroidales</taxon>
        <taxon>Bacteroidaceae</taxon>
        <taxon>Phocaeicola</taxon>
    </lineage>
</organism>
<gene>
    <name evidence="1" type="ORF">F2Y61_00065</name>
    <name evidence="2" type="ORF">RVH45_20140</name>
</gene>
<dbReference type="EMBL" id="VVZB01000001">
    <property type="protein sequence ID" value="KAA5386262.1"/>
    <property type="molecule type" value="Genomic_DNA"/>
</dbReference>
<dbReference type="PANTHER" id="PTHR43239">
    <property type="entry name" value="UPF0734 PROTEIN DDB_G0273871/DDB_G0273177"/>
    <property type="match status" value="1"/>
</dbReference>
<protein>
    <submittedName>
        <fullName evidence="1">L-rhamnose mutarotase</fullName>
    </submittedName>
</protein>
<dbReference type="RefSeq" id="WP_054349960.1">
    <property type="nucleotide sequence ID" value="NZ_BAABZF010000001.1"/>
</dbReference>
<dbReference type="Pfam" id="PF05336">
    <property type="entry name" value="rhaM"/>
    <property type="match status" value="1"/>
</dbReference>
<accession>A0A4R4H5Y2</accession>
<comment type="caution">
    <text evidence="1">The sequence shown here is derived from an EMBL/GenBank/DDBJ whole genome shotgun (WGS) entry which is preliminary data.</text>
</comment>
<dbReference type="InterPro" id="IPR011008">
    <property type="entry name" value="Dimeric_a/b-barrel"/>
</dbReference>
<dbReference type="SUPFAM" id="SSF54909">
    <property type="entry name" value="Dimeric alpha+beta barrel"/>
    <property type="match status" value="1"/>
</dbReference>
<sequence length="127" mass="15393">MKEKGYEIKRYDYPVKRYCQTMDLKDNPELIAKYRKCHSKVESWPEIRKGIRSVGILEMEIYIEKNHLFMIVETPLDFDWNVAMEQLASLPRQSEWEEYVSAFQLCNSDASSAQKWRLMDRMFYLYE</sequence>
<dbReference type="InterPro" id="IPR008000">
    <property type="entry name" value="Rham/fucose_mutarotase"/>
</dbReference>
<dbReference type="PANTHER" id="PTHR43239:SF1">
    <property type="entry name" value="UPF0734 PROTEIN DDB_G0273871_DDB_G0273177"/>
    <property type="match status" value="1"/>
</dbReference>
<dbReference type="AlphaFoldDB" id="A0A4R4H5Y2"/>
<dbReference type="GO" id="GO:0016857">
    <property type="term" value="F:racemase and epimerase activity, acting on carbohydrates and derivatives"/>
    <property type="evidence" value="ECO:0007669"/>
    <property type="project" value="InterPro"/>
</dbReference>
<evidence type="ECO:0000313" key="1">
    <source>
        <dbReference type="EMBL" id="KAA5386262.1"/>
    </source>
</evidence>
<reference evidence="2" key="2">
    <citation type="submission" date="2023-10" db="EMBL/GenBank/DDBJ databases">
        <title>Genome of Potential pathogenic bacteria in Crohn's disease.</title>
        <authorList>
            <person name="Rodriguez-Palacios A."/>
        </authorList>
    </citation>
    <scope>NUCLEOTIDE SEQUENCE</scope>
    <source>
        <strain evidence="2">CavFT-hAR62</strain>
    </source>
</reference>
<dbReference type="Proteomes" id="UP000347681">
    <property type="component" value="Unassembled WGS sequence"/>
</dbReference>
<evidence type="ECO:0000313" key="2">
    <source>
        <dbReference type="EMBL" id="MDU0272149.1"/>
    </source>
</evidence>
<name>A0A4R4H5Y2_9BACT</name>